<dbReference type="HOGENOM" id="CLU_2594778_0_0_1"/>
<dbReference type="EMBL" id="FR824081">
    <property type="protein sequence ID" value="CCA17535.1"/>
    <property type="molecule type" value="Genomic_DNA"/>
</dbReference>
<proteinExistence type="predicted"/>
<evidence type="ECO:0000313" key="1">
    <source>
        <dbReference type="EMBL" id="CCA17535.1"/>
    </source>
</evidence>
<reference evidence="1" key="2">
    <citation type="submission" date="2011-02" db="EMBL/GenBank/DDBJ databases">
        <authorList>
            <person name="MacLean D."/>
        </authorList>
    </citation>
    <scope>NUCLEOTIDE SEQUENCE</scope>
</reference>
<accession>F0W8S7</accession>
<sequence length="80" mass="9182">MRIDHSFLSIQNESFRRLLRSVYACYSESSSSIEEPVSKISFGLNDEATFYRLGIIWKLCNPVDTGRHPVTITIKINESN</sequence>
<name>F0W8S7_9STRA</name>
<organism evidence="1">
    <name type="scientific">Albugo laibachii Nc14</name>
    <dbReference type="NCBI Taxonomy" id="890382"/>
    <lineage>
        <taxon>Eukaryota</taxon>
        <taxon>Sar</taxon>
        <taxon>Stramenopiles</taxon>
        <taxon>Oomycota</taxon>
        <taxon>Peronosporomycetes</taxon>
        <taxon>Albuginales</taxon>
        <taxon>Albuginaceae</taxon>
        <taxon>Albugo</taxon>
    </lineage>
</organism>
<reference evidence="1" key="1">
    <citation type="journal article" date="2011" name="PLoS Biol.">
        <title>Gene gain and loss during evolution of obligate parasitism in the white rust pathogen of Arabidopsis thaliana.</title>
        <authorList>
            <person name="Kemen E."/>
            <person name="Gardiner A."/>
            <person name="Schultz-Larsen T."/>
            <person name="Kemen A.C."/>
            <person name="Balmuth A.L."/>
            <person name="Robert-Seilaniantz A."/>
            <person name="Bailey K."/>
            <person name="Holub E."/>
            <person name="Studholme D.J."/>
            <person name="Maclean D."/>
            <person name="Jones J.D."/>
        </authorList>
    </citation>
    <scope>NUCLEOTIDE SEQUENCE</scope>
</reference>
<protein>
    <submittedName>
        <fullName evidence="1">AlNc14C36G3200 protein</fullName>
    </submittedName>
</protein>
<gene>
    <name evidence="1" type="primary">AlNc14C36G3200</name>
    <name evidence="1" type="ORF">ALNC14_036780</name>
</gene>
<dbReference type="AlphaFoldDB" id="F0W8S7"/>